<gene>
    <name evidence="1" type="primary">Necator_chrIV.g15765</name>
    <name evidence="1" type="ORF">RB195_002470</name>
</gene>
<protein>
    <submittedName>
        <fullName evidence="1">Uncharacterized protein</fullName>
    </submittedName>
</protein>
<keyword evidence="2" id="KW-1185">Reference proteome</keyword>
<reference evidence="1 2" key="1">
    <citation type="submission" date="2023-08" db="EMBL/GenBank/DDBJ databases">
        <title>A Necator americanus chromosomal reference genome.</title>
        <authorList>
            <person name="Ilik V."/>
            <person name="Petrzelkova K.J."/>
            <person name="Pardy F."/>
            <person name="Fuh T."/>
            <person name="Niatou-Singa F.S."/>
            <person name="Gouil Q."/>
            <person name="Baker L."/>
            <person name="Ritchie M.E."/>
            <person name="Jex A.R."/>
            <person name="Gazzola D."/>
            <person name="Li H."/>
            <person name="Toshio Fujiwara R."/>
            <person name="Zhan B."/>
            <person name="Aroian R.V."/>
            <person name="Pafco B."/>
            <person name="Schwarz E.M."/>
        </authorList>
    </citation>
    <scope>NUCLEOTIDE SEQUENCE [LARGE SCALE GENOMIC DNA]</scope>
    <source>
        <strain evidence="1 2">Aroian</strain>
        <tissue evidence="1">Whole animal</tissue>
    </source>
</reference>
<dbReference type="EMBL" id="JAVFWL010000004">
    <property type="protein sequence ID" value="KAK6750513.1"/>
    <property type="molecule type" value="Genomic_DNA"/>
</dbReference>
<sequence length="118" mass="13640">MEWLDLLPTIDMSFDNLIHHSLGYHHDRENVCSELREAAPKLHVVVHQCGFYDSGKLSYSHKTIFFPWNSRARLRRKTLHCAISAIPDSWKATCTYLFPHSRPLRCSKADSSLSLSQL</sequence>
<dbReference type="Proteomes" id="UP001303046">
    <property type="component" value="Unassembled WGS sequence"/>
</dbReference>
<organism evidence="1 2">
    <name type="scientific">Necator americanus</name>
    <name type="common">Human hookworm</name>
    <dbReference type="NCBI Taxonomy" id="51031"/>
    <lineage>
        <taxon>Eukaryota</taxon>
        <taxon>Metazoa</taxon>
        <taxon>Ecdysozoa</taxon>
        <taxon>Nematoda</taxon>
        <taxon>Chromadorea</taxon>
        <taxon>Rhabditida</taxon>
        <taxon>Rhabditina</taxon>
        <taxon>Rhabditomorpha</taxon>
        <taxon>Strongyloidea</taxon>
        <taxon>Ancylostomatidae</taxon>
        <taxon>Bunostominae</taxon>
        <taxon>Necator</taxon>
    </lineage>
</organism>
<proteinExistence type="predicted"/>
<accession>A0ABR1DJZ1</accession>
<evidence type="ECO:0000313" key="1">
    <source>
        <dbReference type="EMBL" id="KAK6750513.1"/>
    </source>
</evidence>
<evidence type="ECO:0000313" key="2">
    <source>
        <dbReference type="Proteomes" id="UP001303046"/>
    </source>
</evidence>
<comment type="caution">
    <text evidence="1">The sequence shown here is derived from an EMBL/GenBank/DDBJ whole genome shotgun (WGS) entry which is preliminary data.</text>
</comment>
<name>A0ABR1DJZ1_NECAM</name>